<proteinExistence type="predicted"/>
<accession>A0A849A8K5</accession>
<name>A0A849A8K5_9ACTN</name>
<comment type="caution">
    <text evidence="2">The sequence shown here is derived from an EMBL/GenBank/DDBJ whole genome shotgun (WGS) entry which is preliminary data.</text>
</comment>
<dbReference type="AlphaFoldDB" id="A0A849A8K5"/>
<dbReference type="Proteomes" id="UP000562984">
    <property type="component" value="Unassembled WGS sequence"/>
</dbReference>
<feature type="transmembrane region" description="Helical" evidence="1">
    <location>
        <begin position="12"/>
        <end position="29"/>
    </location>
</feature>
<dbReference type="Pfam" id="PF11222">
    <property type="entry name" value="DUF3017"/>
    <property type="match status" value="1"/>
</dbReference>
<keyword evidence="1" id="KW-1133">Transmembrane helix</keyword>
<feature type="transmembrane region" description="Helical" evidence="1">
    <location>
        <begin position="35"/>
        <end position="53"/>
    </location>
</feature>
<gene>
    <name evidence="2" type="ORF">HKD39_09520</name>
</gene>
<dbReference type="InterPro" id="IPR021385">
    <property type="entry name" value="DUF3017"/>
</dbReference>
<evidence type="ECO:0000256" key="1">
    <source>
        <dbReference type="SAM" id="Phobius"/>
    </source>
</evidence>
<sequence>MTSDSQLRRATPMLSVLAIVAVGLVFISLSHWRIGSGLLGVAAAWAALLRFVLPDQKAALLVVRSKAFDVTFMLALAGLLFVLVLWRVG</sequence>
<protein>
    <submittedName>
        <fullName evidence="2">DUF3017 domain-containing protein</fullName>
    </submittedName>
</protein>
<feature type="transmembrane region" description="Helical" evidence="1">
    <location>
        <begin position="65"/>
        <end position="86"/>
    </location>
</feature>
<keyword evidence="1" id="KW-0812">Transmembrane</keyword>
<dbReference type="RefSeq" id="WP_171199624.1">
    <property type="nucleotide sequence ID" value="NZ_JABEND010000004.1"/>
</dbReference>
<dbReference type="EMBL" id="JABEND010000004">
    <property type="protein sequence ID" value="NNG35946.1"/>
    <property type="molecule type" value="Genomic_DNA"/>
</dbReference>
<keyword evidence="1" id="KW-0472">Membrane</keyword>
<reference evidence="2 3" key="1">
    <citation type="submission" date="2020-05" db="EMBL/GenBank/DDBJ databases">
        <title>Nakamurella sp. DB0629 isolated from air conditioner.</title>
        <authorList>
            <person name="Kim D.H."/>
            <person name="Kim D.-U."/>
        </authorList>
    </citation>
    <scope>NUCLEOTIDE SEQUENCE [LARGE SCALE GENOMIC DNA]</scope>
    <source>
        <strain evidence="2 3">DB0629</strain>
    </source>
</reference>
<evidence type="ECO:0000313" key="3">
    <source>
        <dbReference type="Proteomes" id="UP000562984"/>
    </source>
</evidence>
<keyword evidence="3" id="KW-1185">Reference proteome</keyword>
<organism evidence="2 3">
    <name type="scientific">Nakamurella aerolata</name>
    <dbReference type="NCBI Taxonomy" id="1656892"/>
    <lineage>
        <taxon>Bacteria</taxon>
        <taxon>Bacillati</taxon>
        <taxon>Actinomycetota</taxon>
        <taxon>Actinomycetes</taxon>
        <taxon>Nakamurellales</taxon>
        <taxon>Nakamurellaceae</taxon>
        <taxon>Nakamurella</taxon>
    </lineage>
</organism>
<evidence type="ECO:0000313" key="2">
    <source>
        <dbReference type="EMBL" id="NNG35946.1"/>
    </source>
</evidence>